<dbReference type="GO" id="GO:0005886">
    <property type="term" value="C:plasma membrane"/>
    <property type="evidence" value="ECO:0007669"/>
    <property type="project" value="UniProtKB-SubCell"/>
</dbReference>
<keyword evidence="6 7" id="KW-0472">Membrane</keyword>
<evidence type="ECO:0000256" key="4">
    <source>
        <dbReference type="ARBA" id="ARBA00022692"/>
    </source>
</evidence>
<dbReference type="CDD" id="cd06261">
    <property type="entry name" value="TM_PBP2"/>
    <property type="match status" value="1"/>
</dbReference>
<feature type="transmembrane region" description="Helical" evidence="7">
    <location>
        <begin position="209"/>
        <end position="234"/>
    </location>
</feature>
<sequence>MLSKKKSTPIYFLLPLIIAAAIFIIYPLYKVVELSFYDANFLNPNNRTFVGLENYKWLFNFKLFNPNISYFLSAFLRSLLWVGGSLLLKLVLGIFGAMIFNSDRLYGKKVYRSLAIIPWAIPWAMAAMMWAWTLNSQFGIVNSILLRLNIINSPISFLSTPTLAFITTFVVDAWVGLPFMIIMILSGLQSIPESYYEAAKIDGAGDFRIFFKITLPLLKPVILTVSLLSLVWTFNSFDIIWILTKGGPLSATETLPVAIYNISFLFQKFGGIGKASAMTIFQVGFVTIISLFYIKTLERGEF</sequence>
<feature type="transmembrane region" description="Helical" evidence="7">
    <location>
        <begin position="275"/>
        <end position="294"/>
    </location>
</feature>
<dbReference type="PANTHER" id="PTHR43005">
    <property type="entry name" value="BLR7065 PROTEIN"/>
    <property type="match status" value="1"/>
</dbReference>
<dbReference type="InterPro" id="IPR035906">
    <property type="entry name" value="MetI-like_sf"/>
</dbReference>
<dbReference type="SUPFAM" id="SSF161098">
    <property type="entry name" value="MetI-like"/>
    <property type="match status" value="1"/>
</dbReference>
<name>A0A2K1P6K9_9BACT</name>
<dbReference type="EMBL" id="AZRN01000034">
    <property type="protein sequence ID" value="PNR98412.1"/>
    <property type="molecule type" value="Genomic_DNA"/>
</dbReference>
<feature type="transmembrane region" description="Helical" evidence="7">
    <location>
        <begin position="163"/>
        <end position="188"/>
    </location>
</feature>
<comment type="subcellular location">
    <subcellularLocation>
        <location evidence="1 7">Cell membrane</location>
        <topology evidence="1 7">Multi-pass membrane protein</topology>
    </subcellularLocation>
</comment>
<accession>A0A2K1P6K9</accession>
<dbReference type="InterPro" id="IPR000515">
    <property type="entry name" value="MetI-like"/>
</dbReference>
<dbReference type="GO" id="GO:0055085">
    <property type="term" value="P:transmembrane transport"/>
    <property type="evidence" value="ECO:0007669"/>
    <property type="project" value="InterPro"/>
</dbReference>
<evidence type="ECO:0000256" key="5">
    <source>
        <dbReference type="ARBA" id="ARBA00022989"/>
    </source>
</evidence>
<evidence type="ECO:0000256" key="7">
    <source>
        <dbReference type="RuleBase" id="RU363032"/>
    </source>
</evidence>
<feature type="transmembrane region" description="Helical" evidence="7">
    <location>
        <begin position="79"/>
        <end position="101"/>
    </location>
</feature>
<evidence type="ECO:0000256" key="6">
    <source>
        <dbReference type="ARBA" id="ARBA00023136"/>
    </source>
</evidence>
<evidence type="ECO:0000313" key="10">
    <source>
        <dbReference type="Proteomes" id="UP000236604"/>
    </source>
</evidence>
<protein>
    <recommendedName>
        <fullName evidence="8">ABC transmembrane type-1 domain-containing protein</fullName>
    </recommendedName>
</protein>
<keyword evidence="3" id="KW-1003">Cell membrane</keyword>
<keyword evidence="2 7" id="KW-0813">Transport</keyword>
<dbReference type="RefSeq" id="WP_103077678.1">
    <property type="nucleotide sequence ID" value="NZ_AZRN01000034.1"/>
</dbReference>
<dbReference type="PANTHER" id="PTHR43005:SF1">
    <property type="entry name" value="SPERMIDINE_PUTRESCINE TRANSPORT SYSTEM PERMEASE PROTEIN"/>
    <property type="match status" value="1"/>
</dbReference>
<feature type="transmembrane region" description="Helical" evidence="7">
    <location>
        <begin position="113"/>
        <end position="132"/>
    </location>
</feature>
<evidence type="ECO:0000313" key="9">
    <source>
        <dbReference type="EMBL" id="PNR98412.1"/>
    </source>
</evidence>
<evidence type="ECO:0000256" key="3">
    <source>
        <dbReference type="ARBA" id="ARBA00022475"/>
    </source>
</evidence>
<feature type="transmembrane region" description="Helical" evidence="7">
    <location>
        <begin position="12"/>
        <end position="29"/>
    </location>
</feature>
<dbReference type="Proteomes" id="UP000236604">
    <property type="component" value="Unassembled WGS sequence"/>
</dbReference>
<comment type="similarity">
    <text evidence="7">Belongs to the binding-protein-dependent transport system permease family.</text>
</comment>
<dbReference type="Gene3D" id="1.10.3720.10">
    <property type="entry name" value="MetI-like"/>
    <property type="match status" value="1"/>
</dbReference>
<evidence type="ECO:0000256" key="1">
    <source>
        <dbReference type="ARBA" id="ARBA00004651"/>
    </source>
</evidence>
<evidence type="ECO:0000259" key="8">
    <source>
        <dbReference type="PROSITE" id="PS50928"/>
    </source>
</evidence>
<keyword evidence="5 7" id="KW-1133">Transmembrane helix</keyword>
<dbReference type="AlphaFoldDB" id="A0A2K1P6K9"/>
<organism evidence="9 10">
    <name type="scientific">Petrotoga mexicana DSM 14811</name>
    <dbReference type="NCBI Taxonomy" id="1122954"/>
    <lineage>
        <taxon>Bacteria</taxon>
        <taxon>Thermotogati</taxon>
        <taxon>Thermotogota</taxon>
        <taxon>Thermotogae</taxon>
        <taxon>Petrotogales</taxon>
        <taxon>Petrotogaceae</taxon>
        <taxon>Petrotoga</taxon>
    </lineage>
</organism>
<keyword evidence="10" id="KW-1185">Reference proteome</keyword>
<keyword evidence="4 7" id="KW-0812">Transmembrane</keyword>
<feature type="domain" description="ABC transmembrane type-1" evidence="8">
    <location>
        <begin position="75"/>
        <end position="293"/>
    </location>
</feature>
<dbReference type="Pfam" id="PF00528">
    <property type="entry name" value="BPD_transp_1"/>
    <property type="match status" value="1"/>
</dbReference>
<gene>
    <name evidence="9" type="ORF">X927_08985</name>
</gene>
<reference evidence="9 10" key="1">
    <citation type="submission" date="2013-12" db="EMBL/GenBank/DDBJ databases">
        <title>Comparative genomics of Petrotoga isolates.</title>
        <authorList>
            <person name="Nesbo C.L."/>
            <person name="Charchuk R."/>
            <person name="Chow K."/>
        </authorList>
    </citation>
    <scope>NUCLEOTIDE SEQUENCE [LARGE SCALE GENOMIC DNA]</scope>
    <source>
        <strain evidence="9 10">DSM 14811</strain>
    </source>
</reference>
<proteinExistence type="inferred from homology"/>
<dbReference type="PROSITE" id="PS50928">
    <property type="entry name" value="ABC_TM1"/>
    <property type="match status" value="1"/>
</dbReference>
<evidence type="ECO:0000256" key="2">
    <source>
        <dbReference type="ARBA" id="ARBA00022448"/>
    </source>
</evidence>
<comment type="caution">
    <text evidence="9">The sequence shown here is derived from an EMBL/GenBank/DDBJ whole genome shotgun (WGS) entry which is preliminary data.</text>
</comment>